<comment type="similarity">
    <text evidence="7">Belongs to the transferase hexapeptide repeat family. LpxD subfamily.</text>
</comment>
<dbReference type="PROSITE" id="PS00101">
    <property type="entry name" value="HEXAPEP_TRANSFERASES"/>
    <property type="match status" value="1"/>
</dbReference>
<dbReference type="NCBIfam" id="NF002060">
    <property type="entry name" value="PRK00892.1"/>
    <property type="match status" value="1"/>
</dbReference>
<sequence length="347" mass="35727">MKLSELTEKIGGLLEGDGNVEICGVAAIDEATADQISFVANPKYALAAAATTAGAVIVPEDWSADCSSVLVRCKNPDAAFASAAALFYTPVPRPAPGVHPTAVVAEDVELGEGVSVGPYCVIEPGVKIGSGSVISAQCYIGYRVCIAEDSFLYPQVSIREGAEIGSRVIIHNGTVVGSDGFGYSVDADGVRTKINQIGIVQIGNDVEIGANVCIDRARFGKTRIGNGVKIDNLVQIAHNVTIGDHAVIIAQVGIAGSTTIGDRVILAGQAAVAGHLKVGAGAVVAGKAGVSKDVPPGEYVMGMPAMPAQKFKRNVAASMLLPKLKDRVAVLEKRIRQLEGNASGPEM</sequence>
<comment type="catalytic activity">
    <reaction evidence="7">
        <text>a UDP-3-O-[(3R)-3-hydroxyacyl]-alpha-D-glucosamine + a (3R)-hydroxyacyl-[ACP] = a UDP-2-N,3-O-bis[(3R)-3-hydroxyacyl]-alpha-D-glucosamine + holo-[ACP] + H(+)</text>
        <dbReference type="Rhea" id="RHEA:53836"/>
        <dbReference type="Rhea" id="RHEA-COMP:9685"/>
        <dbReference type="Rhea" id="RHEA-COMP:9945"/>
        <dbReference type="ChEBI" id="CHEBI:15378"/>
        <dbReference type="ChEBI" id="CHEBI:64479"/>
        <dbReference type="ChEBI" id="CHEBI:78827"/>
        <dbReference type="ChEBI" id="CHEBI:137740"/>
        <dbReference type="ChEBI" id="CHEBI:137748"/>
        <dbReference type="EC" id="2.3.1.191"/>
    </reaction>
</comment>
<dbReference type="AlphaFoldDB" id="A0A6P1M8R8"/>
<organism evidence="9 10">
    <name type="scientific">Tichowtungia aerotolerans</name>
    <dbReference type="NCBI Taxonomy" id="2697043"/>
    <lineage>
        <taxon>Bacteria</taxon>
        <taxon>Pseudomonadati</taxon>
        <taxon>Kiritimatiellota</taxon>
        <taxon>Tichowtungiia</taxon>
        <taxon>Tichowtungiales</taxon>
        <taxon>Tichowtungiaceae</taxon>
        <taxon>Tichowtungia</taxon>
    </lineage>
</organism>
<keyword evidence="3 7" id="KW-0808">Transferase</keyword>
<dbReference type="GO" id="GO:0009245">
    <property type="term" value="P:lipid A biosynthetic process"/>
    <property type="evidence" value="ECO:0007669"/>
    <property type="project" value="UniProtKB-UniRule"/>
</dbReference>
<feature type="domain" description="UDP-3-O-[3-hydroxymyristoyl] glucosamine N-acyltransferase non-repeat region" evidence="8">
    <location>
        <begin position="19"/>
        <end position="86"/>
    </location>
</feature>
<evidence type="ECO:0000256" key="3">
    <source>
        <dbReference type="ARBA" id="ARBA00022679"/>
    </source>
</evidence>
<keyword evidence="2 7" id="KW-0441">Lipid A biosynthesis</keyword>
<dbReference type="EMBL" id="CP047593">
    <property type="protein sequence ID" value="QHI68508.1"/>
    <property type="molecule type" value="Genomic_DNA"/>
</dbReference>
<dbReference type="GO" id="GO:0016020">
    <property type="term" value="C:membrane"/>
    <property type="evidence" value="ECO:0007669"/>
    <property type="project" value="GOC"/>
</dbReference>
<dbReference type="Pfam" id="PF04613">
    <property type="entry name" value="LpxD"/>
    <property type="match status" value="1"/>
</dbReference>
<comment type="subunit">
    <text evidence="7">Homotrimer.</text>
</comment>
<dbReference type="PANTHER" id="PTHR43378">
    <property type="entry name" value="UDP-3-O-ACYLGLUCOSAMINE N-ACYLTRANSFERASE"/>
    <property type="match status" value="1"/>
</dbReference>
<evidence type="ECO:0000256" key="1">
    <source>
        <dbReference type="ARBA" id="ARBA00022516"/>
    </source>
</evidence>
<keyword evidence="10" id="KW-1185">Reference proteome</keyword>
<dbReference type="GO" id="GO:0016410">
    <property type="term" value="F:N-acyltransferase activity"/>
    <property type="evidence" value="ECO:0007669"/>
    <property type="project" value="InterPro"/>
</dbReference>
<evidence type="ECO:0000256" key="2">
    <source>
        <dbReference type="ARBA" id="ARBA00022556"/>
    </source>
</evidence>
<dbReference type="KEGG" id="taer:GT409_03235"/>
<dbReference type="InterPro" id="IPR018357">
    <property type="entry name" value="Hexapep_transf_CS"/>
</dbReference>
<dbReference type="GO" id="GO:0103118">
    <property type="term" value="F:UDP-3-O-[(3R)-3-hydroxyacyl]-glucosamine N-acyltransferase activity"/>
    <property type="evidence" value="ECO:0007669"/>
    <property type="project" value="UniProtKB-EC"/>
</dbReference>
<dbReference type="HAMAP" id="MF_00523">
    <property type="entry name" value="LpxD"/>
    <property type="match status" value="1"/>
</dbReference>
<evidence type="ECO:0000259" key="8">
    <source>
        <dbReference type="Pfam" id="PF04613"/>
    </source>
</evidence>
<dbReference type="EC" id="2.3.1.191" evidence="7"/>
<comment type="pathway">
    <text evidence="7">Bacterial outer membrane biogenesis; LPS lipid A biosynthesis.</text>
</comment>
<keyword evidence="4 7" id="KW-0677">Repeat</keyword>
<proteinExistence type="inferred from homology"/>
<dbReference type="InterPro" id="IPR011004">
    <property type="entry name" value="Trimer_LpxA-like_sf"/>
</dbReference>
<feature type="active site" description="Proton acceptor" evidence="7">
    <location>
        <position position="238"/>
    </location>
</feature>
<dbReference type="InterPro" id="IPR020573">
    <property type="entry name" value="UDP_GlcNAc_AcTrfase_non-rep"/>
</dbReference>
<accession>A0A6P1M8R8</accession>
<dbReference type="SUPFAM" id="SSF51161">
    <property type="entry name" value="Trimeric LpxA-like enzymes"/>
    <property type="match status" value="1"/>
</dbReference>
<evidence type="ECO:0000256" key="4">
    <source>
        <dbReference type="ARBA" id="ARBA00022737"/>
    </source>
</evidence>
<dbReference type="CDD" id="cd03352">
    <property type="entry name" value="LbH_LpxD"/>
    <property type="match status" value="1"/>
</dbReference>
<evidence type="ECO:0000256" key="7">
    <source>
        <dbReference type="HAMAP-Rule" id="MF_00523"/>
    </source>
</evidence>
<keyword evidence="5 7" id="KW-0443">Lipid metabolism</keyword>
<dbReference type="InterPro" id="IPR007691">
    <property type="entry name" value="LpxD"/>
</dbReference>
<keyword evidence="1 7" id="KW-0444">Lipid biosynthesis</keyword>
<evidence type="ECO:0000256" key="6">
    <source>
        <dbReference type="ARBA" id="ARBA00023315"/>
    </source>
</evidence>
<evidence type="ECO:0000256" key="5">
    <source>
        <dbReference type="ARBA" id="ARBA00023098"/>
    </source>
</evidence>
<evidence type="ECO:0000313" key="9">
    <source>
        <dbReference type="EMBL" id="QHI68508.1"/>
    </source>
</evidence>
<gene>
    <name evidence="7 9" type="primary">lpxD</name>
    <name evidence="9" type="ORF">GT409_03235</name>
</gene>
<dbReference type="UniPathway" id="UPA00973"/>
<dbReference type="InterPro" id="IPR001451">
    <property type="entry name" value="Hexapep"/>
</dbReference>
<dbReference type="Gene3D" id="3.40.1390.10">
    <property type="entry name" value="MurE/MurF, N-terminal domain"/>
    <property type="match status" value="1"/>
</dbReference>
<dbReference type="Proteomes" id="UP000464954">
    <property type="component" value="Chromosome"/>
</dbReference>
<dbReference type="Gene3D" id="2.160.10.10">
    <property type="entry name" value="Hexapeptide repeat proteins"/>
    <property type="match status" value="1"/>
</dbReference>
<dbReference type="PANTHER" id="PTHR43378:SF2">
    <property type="entry name" value="UDP-3-O-ACYLGLUCOSAMINE N-ACYLTRANSFERASE 1, MITOCHONDRIAL-RELATED"/>
    <property type="match status" value="1"/>
</dbReference>
<protein>
    <recommendedName>
        <fullName evidence="7">UDP-3-O-acylglucosamine N-acyltransferase</fullName>
        <ecNumber evidence="7">2.3.1.191</ecNumber>
    </recommendedName>
</protein>
<dbReference type="NCBIfam" id="TIGR01853">
    <property type="entry name" value="lipid_A_lpxD"/>
    <property type="match status" value="1"/>
</dbReference>
<dbReference type="RefSeq" id="WP_160626898.1">
    <property type="nucleotide sequence ID" value="NZ_CP047593.1"/>
</dbReference>
<reference evidence="9 10" key="1">
    <citation type="submission" date="2020-01" db="EMBL/GenBank/DDBJ databases">
        <title>Ponticoccus aerotolerans gen. nov., sp. nov., an anaerobic bacterium and proposal of Ponticoccusceae fam. nov., Ponticoccusles ord. nov. and Ponticoccuse classis nov. in the phylum Kiritimatiellaeota.</title>
        <authorList>
            <person name="Zhou L.Y."/>
            <person name="Du Z.J."/>
        </authorList>
    </citation>
    <scope>NUCLEOTIDE SEQUENCE [LARGE SCALE GENOMIC DNA]</scope>
    <source>
        <strain evidence="9 10">S-5007</strain>
    </source>
</reference>
<name>A0A6P1M8R8_9BACT</name>
<dbReference type="Pfam" id="PF00132">
    <property type="entry name" value="Hexapep"/>
    <property type="match status" value="2"/>
</dbReference>
<comment type="function">
    <text evidence="7">Catalyzes the N-acylation of UDP-3-O-acylglucosamine using 3-hydroxyacyl-ACP as the acyl donor. Is involved in the biosynthesis of lipid A, a phosphorylated glycolipid that anchors the lipopolysaccharide to the outer membrane of the cell.</text>
</comment>
<evidence type="ECO:0000313" key="10">
    <source>
        <dbReference type="Proteomes" id="UP000464954"/>
    </source>
</evidence>
<keyword evidence="6 7" id="KW-0012">Acyltransferase</keyword>